<evidence type="ECO:0000313" key="2">
    <source>
        <dbReference type="Proteomes" id="UP000596049"/>
    </source>
</evidence>
<evidence type="ECO:0000313" key="1">
    <source>
        <dbReference type="EMBL" id="QQP10804.1"/>
    </source>
</evidence>
<accession>A0ABX7ARD8</accession>
<dbReference type="RefSeq" id="WP_158003051.1">
    <property type="nucleotide sequence ID" value="NZ_CP067341.1"/>
</dbReference>
<dbReference type="Proteomes" id="UP000596049">
    <property type="component" value="Chromosome"/>
</dbReference>
<evidence type="ECO:0008006" key="3">
    <source>
        <dbReference type="Google" id="ProtNLM"/>
    </source>
</evidence>
<gene>
    <name evidence="1" type="ORF">FJQ98_16290</name>
</gene>
<keyword evidence="2" id="KW-1185">Reference proteome</keyword>
<reference evidence="1 2" key="1">
    <citation type="submission" date="2020-01" db="EMBL/GenBank/DDBJ databases">
        <authorList>
            <person name="Liu G."/>
            <person name="Liu B."/>
        </authorList>
    </citation>
    <scope>NUCLEOTIDE SEQUENCE [LARGE SCALE GENOMIC DNA]</scope>
    <source>
        <strain evidence="1 2">FJAT-51161</strain>
    </source>
</reference>
<organism evidence="1 2">
    <name type="scientific">Lysinibacillus agricola</name>
    <dbReference type="NCBI Taxonomy" id="2590012"/>
    <lineage>
        <taxon>Bacteria</taxon>
        <taxon>Bacillati</taxon>
        <taxon>Bacillota</taxon>
        <taxon>Bacilli</taxon>
        <taxon>Bacillales</taxon>
        <taxon>Bacillaceae</taxon>
        <taxon>Lysinibacillus</taxon>
    </lineage>
</organism>
<protein>
    <recommendedName>
        <fullName evidence="3">Nucleotidyltransferase</fullName>
    </recommendedName>
</protein>
<dbReference type="EMBL" id="CP067341">
    <property type="protein sequence ID" value="QQP10804.1"/>
    <property type="molecule type" value="Genomic_DNA"/>
</dbReference>
<name>A0ABX7ARD8_9BACI</name>
<sequence>MKKTKFEWLKYHIELSLTHTYDNARYDKKAEIKAEVYEDLLYFIEGLENIKRSNT</sequence>
<proteinExistence type="predicted"/>